<evidence type="ECO:0000256" key="1">
    <source>
        <dbReference type="SAM" id="MobiDB-lite"/>
    </source>
</evidence>
<sequence>MSSPFFYSSAAPWMEKAKVLPSTVDGCRDDIAQSENIVAQKASLNAQVVRKKPADQCQRQPRQPCYHPPQPLTAIFSSADHERIHEH</sequence>
<dbReference type="EMBL" id="JAVDVC010000008">
    <property type="protein sequence ID" value="MDR6960153.1"/>
    <property type="molecule type" value="Genomic_DNA"/>
</dbReference>
<proteinExistence type="predicted"/>
<dbReference type="Proteomes" id="UP001252613">
    <property type="component" value="Unassembled WGS sequence"/>
</dbReference>
<reference evidence="2" key="1">
    <citation type="submission" date="2023-07" db="EMBL/GenBank/DDBJ databases">
        <title>Sorghum-associated microbial communities from plants grown in Nebraska, USA.</title>
        <authorList>
            <person name="Schachtman D."/>
        </authorList>
    </citation>
    <scope>NUCLEOTIDE SEQUENCE</scope>
    <source>
        <strain evidence="2">3432</strain>
    </source>
</reference>
<gene>
    <name evidence="2" type="ORF">J2W43_004153</name>
</gene>
<evidence type="ECO:0000313" key="2">
    <source>
        <dbReference type="EMBL" id="MDR6960153.1"/>
    </source>
</evidence>
<dbReference type="RefSeq" id="WP_148051259.1">
    <property type="nucleotide sequence ID" value="NZ_JAVDVC010000008.1"/>
</dbReference>
<organism evidence="2 3">
    <name type="scientific">Pseudomonas brassicacearum</name>
    <dbReference type="NCBI Taxonomy" id="930166"/>
    <lineage>
        <taxon>Bacteria</taxon>
        <taxon>Pseudomonadati</taxon>
        <taxon>Pseudomonadota</taxon>
        <taxon>Gammaproteobacteria</taxon>
        <taxon>Pseudomonadales</taxon>
        <taxon>Pseudomonadaceae</taxon>
        <taxon>Pseudomonas</taxon>
    </lineage>
</organism>
<comment type="caution">
    <text evidence="2">The sequence shown here is derived from an EMBL/GenBank/DDBJ whole genome shotgun (WGS) entry which is preliminary data.</text>
</comment>
<name>A0AAW8MET6_9PSED</name>
<dbReference type="AlphaFoldDB" id="A0AAW8MET6"/>
<feature type="region of interest" description="Disordered" evidence="1">
    <location>
        <begin position="50"/>
        <end position="87"/>
    </location>
</feature>
<evidence type="ECO:0000313" key="3">
    <source>
        <dbReference type="Proteomes" id="UP001252613"/>
    </source>
</evidence>
<protein>
    <submittedName>
        <fullName evidence="2">Uncharacterized protein</fullName>
    </submittedName>
</protein>
<accession>A0AAW8MET6</accession>